<evidence type="ECO:0000313" key="1">
    <source>
        <dbReference type="EMBL" id="VAW01104.1"/>
    </source>
</evidence>
<dbReference type="AlphaFoldDB" id="A0A3B0SXA1"/>
<dbReference type="EMBL" id="UOEH01000327">
    <property type="protein sequence ID" value="VAW01104.1"/>
    <property type="molecule type" value="Genomic_DNA"/>
</dbReference>
<dbReference type="InterPro" id="IPR002871">
    <property type="entry name" value="NIF_FeS_clus_asmbl_NifU_N"/>
</dbReference>
<sequence>MISDLYSGGILDAAAAIPPARRLAAPGASAKKISRVCGSEIEVDLMLKDGVVAEFGMAARACALGQAAASIVARNVVGASVGELYQLRDEMRAMLKEDGPPPTGARWRELALLETIRDYPQRHASTLLVFEAICDCLDQLAGKK</sequence>
<dbReference type="GO" id="GO:0005506">
    <property type="term" value="F:iron ion binding"/>
    <property type="evidence" value="ECO:0007669"/>
    <property type="project" value="InterPro"/>
</dbReference>
<protein>
    <submittedName>
        <fullName evidence="1">Iron-sulfur cluster assembly scaffold protein for SUF system, SufE2</fullName>
    </submittedName>
</protein>
<reference evidence="1" key="1">
    <citation type="submission" date="2018-06" db="EMBL/GenBank/DDBJ databases">
        <authorList>
            <person name="Zhirakovskaya E."/>
        </authorList>
    </citation>
    <scope>NUCLEOTIDE SEQUENCE</scope>
</reference>
<dbReference type="SUPFAM" id="SSF82649">
    <property type="entry name" value="SufE/NifU"/>
    <property type="match status" value="1"/>
</dbReference>
<accession>A0A3B0SXA1</accession>
<name>A0A3B0SXA1_9ZZZZ</name>
<dbReference type="Gene3D" id="3.90.1010.10">
    <property type="match status" value="1"/>
</dbReference>
<dbReference type="CDD" id="cd06664">
    <property type="entry name" value="IscU_like"/>
    <property type="match status" value="1"/>
</dbReference>
<proteinExistence type="predicted"/>
<organism evidence="1">
    <name type="scientific">hydrothermal vent metagenome</name>
    <dbReference type="NCBI Taxonomy" id="652676"/>
    <lineage>
        <taxon>unclassified sequences</taxon>
        <taxon>metagenomes</taxon>
        <taxon>ecological metagenomes</taxon>
    </lineage>
</organism>
<feature type="non-terminal residue" evidence="1">
    <location>
        <position position="144"/>
    </location>
</feature>
<dbReference type="GO" id="GO:0016226">
    <property type="term" value="P:iron-sulfur cluster assembly"/>
    <property type="evidence" value="ECO:0007669"/>
    <property type="project" value="InterPro"/>
</dbReference>
<gene>
    <name evidence="1" type="ORF">MNBD_ALPHA05-1</name>
</gene>
<dbReference type="GO" id="GO:0051536">
    <property type="term" value="F:iron-sulfur cluster binding"/>
    <property type="evidence" value="ECO:0007669"/>
    <property type="project" value="InterPro"/>
</dbReference>